<dbReference type="PANTHER" id="PTHR47870:SF1">
    <property type="entry name" value="CYTOCHROME C-TYPE BIOGENESIS PROTEIN CCMH"/>
    <property type="match status" value="1"/>
</dbReference>
<name>A0A974SQS9_9RHOO</name>
<dbReference type="GO" id="GO:0017004">
    <property type="term" value="P:cytochrome complex assembly"/>
    <property type="evidence" value="ECO:0007669"/>
    <property type="project" value="UniProtKB-KW"/>
</dbReference>
<evidence type="ECO:0000313" key="6">
    <source>
        <dbReference type="EMBL" id="QRJ64704.1"/>
    </source>
</evidence>
<reference evidence="6" key="1">
    <citation type="submission" date="2020-11" db="EMBL/GenBank/DDBJ databases">
        <title>Azospira restricta DSM 18626 genome sequence.</title>
        <authorList>
            <person name="Moe W.M."/>
        </authorList>
    </citation>
    <scope>NUCLEOTIDE SEQUENCE</scope>
    <source>
        <strain evidence="6">DSM 18626</strain>
    </source>
</reference>
<evidence type="ECO:0000256" key="4">
    <source>
        <dbReference type="ARBA" id="ARBA00022803"/>
    </source>
</evidence>
<keyword evidence="7" id="KW-1185">Reference proteome</keyword>
<evidence type="ECO:0000256" key="1">
    <source>
        <dbReference type="ARBA" id="ARBA00004196"/>
    </source>
</evidence>
<dbReference type="InterPro" id="IPR017560">
    <property type="entry name" value="Cyt_c_biogenesis_CcmI"/>
</dbReference>
<accession>A0A974SQS9</accession>
<dbReference type="AlphaFoldDB" id="A0A974SQS9"/>
<comment type="subcellular location">
    <subcellularLocation>
        <location evidence="1">Cell envelope</location>
    </subcellularLocation>
</comment>
<protein>
    <submittedName>
        <fullName evidence="6">C-type cytochrome biogenesis protein CcmI</fullName>
    </submittedName>
</protein>
<sequence>MTPFLALATLLIVVAAVSLAVPLLRRPRTAALATDRSAANLAIFGDQLAELERERAEGSLSAADFEQARTELQRRLLEEVKPEAQAGKEAAPSRKTALAVVVLLPLCALLGYGLLGTPAALDPANTRPQEPQHQVTAAQIEGMVERLAQRLQQNPDDAKGWVMLARSYKMLGRYAESAAAYAKAPALVDNDPLLLADYAEVLAISGNAFKGRPSELIDRALKLAPEDPQIRLLAGAAAGERHDYQSAIAHWEKAIAQLEPGSEEALTLQSAIERARAAQQRGNGGSR</sequence>
<feature type="domain" description="Cytochrome c-type biogenesis protein H TPR" evidence="5">
    <location>
        <begin position="130"/>
        <end position="263"/>
    </location>
</feature>
<evidence type="ECO:0000256" key="3">
    <source>
        <dbReference type="ARBA" id="ARBA00022748"/>
    </source>
</evidence>
<dbReference type="GO" id="GO:0005886">
    <property type="term" value="C:plasma membrane"/>
    <property type="evidence" value="ECO:0007669"/>
    <property type="project" value="TreeGrafter"/>
</dbReference>
<dbReference type="GO" id="GO:0030313">
    <property type="term" value="C:cell envelope"/>
    <property type="evidence" value="ECO:0007669"/>
    <property type="project" value="UniProtKB-SubCell"/>
</dbReference>
<dbReference type="Pfam" id="PF23914">
    <property type="entry name" value="TPR_CcmH_CycH"/>
    <property type="match status" value="1"/>
</dbReference>
<gene>
    <name evidence="6" type="primary">ccmI</name>
    <name evidence="6" type="ORF">IWH25_04965</name>
</gene>
<evidence type="ECO:0000256" key="2">
    <source>
        <dbReference type="ARBA" id="ARBA00022737"/>
    </source>
</evidence>
<evidence type="ECO:0000313" key="7">
    <source>
        <dbReference type="Proteomes" id="UP000663444"/>
    </source>
</evidence>
<dbReference type="Proteomes" id="UP000663444">
    <property type="component" value="Chromosome"/>
</dbReference>
<dbReference type="InterPro" id="IPR051263">
    <property type="entry name" value="C-type_cytochrome_biogenesis"/>
</dbReference>
<keyword evidence="4" id="KW-0802">TPR repeat</keyword>
<organism evidence="6 7">
    <name type="scientific">Azospira restricta</name>
    <dbReference type="NCBI Taxonomy" id="404405"/>
    <lineage>
        <taxon>Bacteria</taxon>
        <taxon>Pseudomonadati</taxon>
        <taxon>Pseudomonadota</taxon>
        <taxon>Betaproteobacteria</taxon>
        <taxon>Rhodocyclales</taxon>
        <taxon>Rhodocyclaceae</taxon>
        <taxon>Azospira</taxon>
    </lineage>
</organism>
<evidence type="ECO:0000259" key="5">
    <source>
        <dbReference type="Pfam" id="PF23914"/>
    </source>
</evidence>
<dbReference type="KEGG" id="ares:IWH25_04965"/>
<dbReference type="RefSeq" id="WP_203388230.1">
    <property type="nucleotide sequence ID" value="NZ_CP064781.1"/>
</dbReference>
<dbReference type="EMBL" id="CP064781">
    <property type="protein sequence ID" value="QRJ64704.1"/>
    <property type="molecule type" value="Genomic_DNA"/>
</dbReference>
<dbReference type="SUPFAM" id="SSF48452">
    <property type="entry name" value="TPR-like"/>
    <property type="match status" value="1"/>
</dbReference>
<proteinExistence type="predicted"/>
<dbReference type="Gene3D" id="1.25.40.10">
    <property type="entry name" value="Tetratricopeptide repeat domain"/>
    <property type="match status" value="1"/>
</dbReference>
<keyword evidence="2" id="KW-0677">Repeat</keyword>
<dbReference type="NCBIfam" id="TIGR03142">
    <property type="entry name" value="cytochro_ccmI"/>
    <property type="match status" value="1"/>
</dbReference>
<dbReference type="InterPro" id="IPR056413">
    <property type="entry name" value="TPR_CcmH_CycH"/>
</dbReference>
<dbReference type="InterPro" id="IPR011990">
    <property type="entry name" value="TPR-like_helical_dom_sf"/>
</dbReference>
<dbReference type="PANTHER" id="PTHR47870">
    <property type="entry name" value="CYTOCHROME C-TYPE BIOGENESIS PROTEIN CCMH"/>
    <property type="match status" value="1"/>
</dbReference>
<keyword evidence="3" id="KW-0201">Cytochrome c-type biogenesis</keyword>